<proteinExistence type="predicted"/>
<evidence type="ECO:0000256" key="4">
    <source>
        <dbReference type="ARBA" id="ARBA00022989"/>
    </source>
</evidence>
<dbReference type="PANTHER" id="PTHR30250">
    <property type="entry name" value="PST FAMILY PREDICTED COLANIC ACID TRANSPORTER"/>
    <property type="match status" value="1"/>
</dbReference>
<keyword evidence="4 6" id="KW-1133">Transmembrane helix</keyword>
<evidence type="ECO:0008006" key="9">
    <source>
        <dbReference type="Google" id="ProtNLM"/>
    </source>
</evidence>
<feature type="transmembrane region" description="Helical" evidence="6">
    <location>
        <begin position="468"/>
        <end position="488"/>
    </location>
</feature>
<feature type="transmembrane region" description="Helical" evidence="6">
    <location>
        <begin position="12"/>
        <end position="38"/>
    </location>
</feature>
<evidence type="ECO:0000313" key="7">
    <source>
        <dbReference type="EMBL" id="MDB7084508.1"/>
    </source>
</evidence>
<comment type="subcellular location">
    <subcellularLocation>
        <location evidence="1">Cell membrane</location>
        <topology evidence="1">Multi-pass membrane protein</topology>
    </subcellularLocation>
</comment>
<sequence length="510" mass="59765">MENKSRSTYTIFNFVFNILSQIITIILKFVSRTIFIYFLGEGYLGISSLFTNILSVLSLAELGINSAMVYSMYEPLAKRDNKKLRALTNYYKVLYQKIAFAIFFIGIILIPFLPFIINLTVKIDNIYIYYILYLINTCISYLFVYKTSILITDQKEYKTKYIKIVMDVLLVIFQCVALFMFKNFLLYLIIQIFFTFLTNYLTAKLTEKHYPFLNENTESLSNTEKQDIWSNIKAMFSYKVGGVIMNNTDQLYISALISTEMVGIYSNYLMIVNSISVLTSAFFVAVKSSIGNLAVENNREKEYELFKCLDIVAFYIYGFVGICFIFLFNRFIFLWIGEMYILEIPVVIVISISFYISGILYPIWCFRETVGLFKETKNILLYSSIINLVLSYFFGNLFGLTGILFATIIARLLTNLWFEPYKLFKIYFKKSVFDYYKNNILNLLFIFLNCLILKCFISLIAFDSSFISLIYIFLMIFIFFNVSVFIYLKLIGDYKLISKYINNIVKKRSK</sequence>
<evidence type="ECO:0000256" key="3">
    <source>
        <dbReference type="ARBA" id="ARBA00022692"/>
    </source>
</evidence>
<evidence type="ECO:0000256" key="1">
    <source>
        <dbReference type="ARBA" id="ARBA00004651"/>
    </source>
</evidence>
<evidence type="ECO:0000256" key="6">
    <source>
        <dbReference type="SAM" id="Phobius"/>
    </source>
</evidence>
<feature type="transmembrane region" description="Helical" evidence="6">
    <location>
        <begin position="94"/>
        <end position="121"/>
    </location>
</feature>
<keyword evidence="5 6" id="KW-0472">Membrane</keyword>
<protein>
    <recommendedName>
        <fullName evidence="9">Polysaccharide biosynthesis protein</fullName>
    </recommendedName>
</protein>
<accession>A0AB35IMR8</accession>
<dbReference type="GO" id="GO:0005886">
    <property type="term" value="C:plasma membrane"/>
    <property type="evidence" value="ECO:0007669"/>
    <property type="project" value="UniProtKB-SubCell"/>
</dbReference>
<dbReference type="PANTHER" id="PTHR30250:SF26">
    <property type="entry name" value="PSMA PROTEIN"/>
    <property type="match status" value="1"/>
</dbReference>
<feature type="transmembrane region" description="Helical" evidence="6">
    <location>
        <begin position="127"/>
        <end position="144"/>
    </location>
</feature>
<evidence type="ECO:0000256" key="2">
    <source>
        <dbReference type="ARBA" id="ARBA00022475"/>
    </source>
</evidence>
<feature type="transmembrane region" description="Helical" evidence="6">
    <location>
        <begin position="268"/>
        <end position="290"/>
    </location>
</feature>
<dbReference type="RefSeq" id="WP_272018988.1">
    <property type="nucleotide sequence ID" value="NZ_JAQLKE010000019.1"/>
</dbReference>
<feature type="transmembrane region" description="Helical" evidence="6">
    <location>
        <begin position="439"/>
        <end position="462"/>
    </location>
</feature>
<feature type="transmembrane region" description="Helical" evidence="6">
    <location>
        <begin position="344"/>
        <end position="366"/>
    </location>
</feature>
<dbReference type="AlphaFoldDB" id="A0AB35IMR8"/>
<feature type="transmembrane region" description="Helical" evidence="6">
    <location>
        <begin position="50"/>
        <end position="73"/>
    </location>
</feature>
<gene>
    <name evidence="7" type="ORF">PM738_11910</name>
</gene>
<dbReference type="Proteomes" id="UP001211987">
    <property type="component" value="Unassembled WGS sequence"/>
</dbReference>
<feature type="transmembrane region" description="Helical" evidence="6">
    <location>
        <begin position="378"/>
        <end position="394"/>
    </location>
</feature>
<comment type="caution">
    <text evidence="7">The sequence shown here is derived from an EMBL/GenBank/DDBJ whole genome shotgun (WGS) entry which is preliminary data.</text>
</comment>
<feature type="transmembrane region" description="Helical" evidence="6">
    <location>
        <begin position="164"/>
        <end position="194"/>
    </location>
</feature>
<dbReference type="EMBL" id="JAQLKE010000019">
    <property type="protein sequence ID" value="MDB7084508.1"/>
    <property type="molecule type" value="Genomic_DNA"/>
</dbReference>
<evidence type="ECO:0000313" key="8">
    <source>
        <dbReference type="Proteomes" id="UP001211987"/>
    </source>
</evidence>
<reference evidence="7" key="1">
    <citation type="submission" date="2023-01" db="EMBL/GenBank/DDBJ databases">
        <title>Human gut microbiome strain richness.</title>
        <authorList>
            <person name="Chen-Liaw A."/>
        </authorList>
    </citation>
    <scope>NUCLEOTIDE SEQUENCE</scope>
    <source>
        <strain evidence="7">1001217st2_G6_1001217B_191108</strain>
    </source>
</reference>
<keyword evidence="2" id="KW-1003">Cell membrane</keyword>
<evidence type="ECO:0000256" key="5">
    <source>
        <dbReference type="ARBA" id="ARBA00023136"/>
    </source>
</evidence>
<organism evidence="7 8">
    <name type="scientific">Thomasclavelia ramosa</name>
    <dbReference type="NCBI Taxonomy" id="1547"/>
    <lineage>
        <taxon>Bacteria</taxon>
        <taxon>Bacillati</taxon>
        <taxon>Bacillota</taxon>
        <taxon>Erysipelotrichia</taxon>
        <taxon>Erysipelotrichales</taxon>
        <taxon>Coprobacillaceae</taxon>
        <taxon>Thomasclavelia</taxon>
    </lineage>
</organism>
<dbReference type="InterPro" id="IPR050833">
    <property type="entry name" value="Poly_Biosynth_Transport"/>
</dbReference>
<feature type="transmembrane region" description="Helical" evidence="6">
    <location>
        <begin position="400"/>
        <end position="418"/>
    </location>
</feature>
<name>A0AB35IMR8_9FIRM</name>
<keyword evidence="3 6" id="KW-0812">Transmembrane</keyword>
<feature type="transmembrane region" description="Helical" evidence="6">
    <location>
        <begin position="311"/>
        <end position="332"/>
    </location>
</feature>